<evidence type="ECO:0000313" key="2">
    <source>
        <dbReference type="EMBL" id="JAE27281.1"/>
    </source>
</evidence>
<reference evidence="2" key="1">
    <citation type="submission" date="2014-09" db="EMBL/GenBank/DDBJ databases">
        <authorList>
            <person name="Magalhaes I.L.F."/>
            <person name="Oliveira U."/>
            <person name="Santos F.R."/>
            <person name="Vidigal T.H.D.A."/>
            <person name="Brescovit A.D."/>
            <person name="Santos A.J."/>
        </authorList>
    </citation>
    <scope>NUCLEOTIDE SEQUENCE</scope>
    <source>
        <tissue evidence="2">Shoot tissue taken approximately 20 cm above the soil surface</tissue>
    </source>
</reference>
<dbReference type="EMBL" id="GBRH01170615">
    <property type="protein sequence ID" value="JAE27281.1"/>
    <property type="molecule type" value="Transcribed_RNA"/>
</dbReference>
<protein>
    <submittedName>
        <fullName evidence="2">Uncharacterized protein</fullName>
    </submittedName>
</protein>
<sequence length="58" mass="6809">MGLMFRIMMEHIVSCLPLLRLLLLNSKKVWDIDSGYGISTLDQESSFFYRIFIRAILL</sequence>
<feature type="chain" id="PRO_5012610382" evidence="1">
    <location>
        <begin position="16"/>
        <end position="58"/>
    </location>
</feature>
<evidence type="ECO:0000256" key="1">
    <source>
        <dbReference type="SAM" id="SignalP"/>
    </source>
</evidence>
<accession>A0A0A9GXF6</accession>
<feature type="signal peptide" evidence="1">
    <location>
        <begin position="1"/>
        <end position="15"/>
    </location>
</feature>
<name>A0A0A9GXF6_ARUDO</name>
<reference evidence="2" key="2">
    <citation type="journal article" date="2015" name="Data Brief">
        <title>Shoot transcriptome of the giant reed, Arundo donax.</title>
        <authorList>
            <person name="Barrero R.A."/>
            <person name="Guerrero F.D."/>
            <person name="Moolhuijzen P."/>
            <person name="Goolsby J.A."/>
            <person name="Tidwell J."/>
            <person name="Bellgard S.E."/>
            <person name="Bellgard M.I."/>
        </authorList>
    </citation>
    <scope>NUCLEOTIDE SEQUENCE</scope>
    <source>
        <tissue evidence="2">Shoot tissue taken approximately 20 cm above the soil surface</tissue>
    </source>
</reference>
<proteinExistence type="predicted"/>
<keyword evidence="1" id="KW-0732">Signal</keyword>
<dbReference type="AlphaFoldDB" id="A0A0A9GXF6"/>
<organism evidence="2">
    <name type="scientific">Arundo donax</name>
    <name type="common">Giant reed</name>
    <name type="synonym">Donax arundinaceus</name>
    <dbReference type="NCBI Taxonomy" id="35708"/>
    <lineage>
        <taxon>Eukaryota</taxon>
        <taxon>Viridiplantae</taxon>
        <taxon>Streptophyta</taxon>
        <taxon>Embryophyta</taxon>
        <taxon>Tracheophyta</taxon>
        <taxon>Spermatophyta</taxon>
        <taxon>Magnoliopsida</taxon>
        <taxon>Liliopsida</taxon>
        <taxon>Poales</taxon>
        <taxon>Poaceae</taxon>
        <taxon>PACMAD clade</taxon>
        <taxon>Arundinoideae</taxon>
        <taxon>Arundineae</taxon>
        <taxon>Arundo</taxon>
    </lineage>
</organism>